<dbReference type="CDD" id="cd14498">
    <property type="entry name" value="DSP"/>
    <property type="match status" value="1"/>
</dbReference>
<dbReference type="Pfam" id="PF00782">
    <property type="entry name" value="DSPc"/>
    <property type="match status" value="1"/>
</dbReference>
<evidence type="ECO:0000256" key="2">
    <source>
        <dbReference type="ARBA" id="ARBA00022912"/>
    </source>
</evidence>
<reference evidence="5" key="1">
    <citation type="journal article" date="2020" name="Nature">
        <title>Giant virus diversity and host interactions through global metagenomics.</title>
        <authorList>
            <person name="Schulz F."/>
            <person name="Roux S."/>
            <person name="Paez-Espino D."/>
            <person name="Jungbluth S."/>
            <person name="Walsh D.A."/>
            <person name="Denef V.J."/>
            <person name="McMahon K.D."/>
            <person name="Konstantinidis K.T."/>
            <person name="Eloe-Fadrosh E.A."/>
            <person name="Kyrpides N.C."/>
            <person name="Woyke T."/>
        </authorList>
    </citation>
    <scope>NUCLEOTIDE SEQUENCE</scope>
    <source>
        <strain evidence="5">GVMAG-M-3300023184-51</strain>
    </source>
</reference>
<dbReference type="InterPro" id="IPR000387">
    <property type="entry name" value="Tyr_Pase_dom"/>
</dbReference>
<dbReference type="GO" id="GO:0004721">
    <property type="term" value="F:phosphoprotein phosphatase activity"/>
    <property type="evidence" value="ECO:0007669"/>
    <property type="project" value="UniProtKB-KW"/>
</dbReference>
<dbReference type="PROSITE" id="PS50054">
    <property type="entry name" value="TYR_PHOSPHATASE_DUAL"/>
    <property type="match status" value="1"/>
</dbReference>
<name>A0A6C0I7F3_9ZZZZ</name>
<feature type="domain" description="Tyrosine-protein phosphatase" evidence="3">
    <location>
        <begin position="19"/>
        <end position="158"/>
    </location>
</feature>
<dbReference type="Gene3D" id="3.90.190.10">
    <property type="entry name" value="Protein tyrosine phosphatase superfamily"/>
    <property type="match status" value="1"/>
</dbReference>
<dbReference type="GO" id="GO:0043409">
    <property type="term" value="P:negative regulation of MAPK cascade"/>
    <property type="evidence" value="ECO:0007669"/>
    <property type="project" value="TreeGrafter"/>
</dbReference>
<evidence type="ECO:0000259" key="3">
    <source>
        <dbReference type="PROSITE" id="PS50054"/>
    </source>
</evidence>
<sequence>MDKGNIKLNICILFSVIYYMTEIIKNKLYLGDMFDANNADNIKNTNISCVICVAERLQITNTNPNVKVHKYELSDDYNCNISLYFDEIGDIIHKEKSVLVNCAAGISRSSTIVIAYIMKYYKIELKRAFNYVRHKRNQICPNKKFMSCLLDYELSLFGKNSLTYDECIKLFYYT</sequence>
<dbReference type="SMART" id="SM00195">
    <property type="entry name" value="DSPc"/>
    <property type="match status" value="1"/>
</dbReference>
<evidence type="ECO:0008006" key="6">
    <source>
        <dbReference type="Google" id="ProtNLM"/>
    </source>
</evidence>
<dbReference type="PROSITE" id="PS50056">
    <property type="entry name" value="TYR_PHOSPHATASE_2"/>
    <property type="match status" value="1"/>
</dbReference>
<feature type="domain" description="Tyrosine specific protein phosphatases" evidence="4">
    <location>
        <begin position="82"/>
        <end position="136"/>
    </location>
</feature>
<accession>A0A6C0I7F3</accession>
<keyword evidence="1" id="KW-0378">Hydrolase</keyword>
<dbReference type="GO" id="GO:0005737">
    <property type="term" value="C:cytoplasm"/>
    <property type="evidence" value="ECO:0007669"/>
    <property type="project" value="TreeGrafter"/>
</dbReference>
<keyword evidence="2" id="KW-0904">Protein phosphatase</keyword>
<dbReference type="PANTHER" id="PTHR10159">
    <property type="entry name" value="DUAL SPECIFICITY PROTEIN PHOSPHATASE"/>
    <property type="match status" value="1"/>
</dbReference>
<evidence type="ECO:0000259" key="4">
    <source>
        <dbReference type="PROSITE" id="PS50056"/>
    </source>
</evidence>
<dbReference type="EMBL" id="MN740118">
    <property type="protein sequence ID" value="QHT88520.1"/>
    <property type="molecule type" value="Genomic_DNA"/>
</dbReference>
<dbReference type="PANTHER" id="PTHR10159:SF525">
    <property type="entry name" value="MAP KINASE PHOSPHATASE WITH LEUCINE-RICH REPEATS PROTEIN 3"/>
    <property type="match status" value="1"/>
</dbReference>
<evidence type="ECO:0000313" key="5">
    <source>
        <dbReference type="EMBL" id="QHT88520.1"/>
    </source>
</evidence>
<dbReference type="SUPFAM" id="SSF52799">
    <property type="entry name" value="(Phosphotyrosine protein) phosphatases II"/>
    <property type="match status" value="1"/>
</dbReference>
<organism evidence="5">
    <name type="scientific">viral metagenome</name>
    <dbReference type="NCBI Taxonomy" id="1070528"/>
    <lineage>
        <taxon>unclassified sequences</taxon>
        <taxon>metagenomes</taxon>
        <taxon>organismal metagenomes</taxon>
    </lineage>
</organism>
<protein>
    <recommendedName>
        <fullName evidence="6">Tyrosine-protein phosphatase domain-containing protein</fullName>
    </recommendedName>
</protein>
<dbReference type="InterPro" id="IPR000340">
    <property type="entry name" value="Dual-sp_phosphatase_cat-dom"/>
</dbReference>
<dbReference type="InterPro" id="IPR020422">
    <property type="entry name" value="TYR_PHOSPHATASE_DUAL_dom"/>
</dbReference>
<proteinExistence type="predicted"/>
<evidence type="ECO:0000256" key="1">
    <source>
        <dbReference type="ARBA" id="ARBA00022801"/>
    </source>
</evidence>
<dbReference type="AlphaFoldDB" id="A0A6C0I7F3"/>
<dbReference type="InterPro" id="IPR029021">
    <property type="entry name" value="Prot-tyrosine_phosphatase-like"/>
</dbReference>